<dbReference type="Gene3D" id="3.40.630.10">
    <property type="entry name" value="Zn peptidases"/>
    <property type="match status" value="1"/>
</dbReference>
<dbReference type="Proteomes" id="UP000715095">
    <property type="component" value="Unassembled WGS sequence"/>
</dbReference>
<comment type="caution">
    <text evidence="2">The sequence shown here is derived from an EMBL/GenBank/DDBJ whole genome shotgun (WGS) entry which is preliminary data.</text>
</comment>
<sequence>MERFEKTVYDVLRALVACGERLSNEAEERAFDVLEAAYRRAGAQTHRERIPIFVSTADASIRAGAAAIESPEIEGNAMTHPLEDGAPGDFTISAKGPLLALDRQAREALARGEAAVDGAVLLVEGLPSLGLLRAAQAAGAAALLFNTGERVRRMIVSDLWGSPAGDEDIARYVRIPNAAVTDAAAKRLLAAAQTGEAVELENRVHSGWRMSTVLTGAVGCSPLIDEATADGKPRFLLTGHMDSWGAGAVDNASGLAVTAGVLEALAARKDALRAGAMAVAWSGHSHGRYAGSAAWSERHGAALSRSVFLNINVDCLGMRESVVNGKMPLSACAALLARRSLRAAGIDAPLQPMRFSRSCDQSFYAAGVPTVFSNVAEVPAEMSGVSLAVAGLGGVYGPHWHTRADDLDAIAPEALLRDGTIILKASLAAAGEGAAALSIAAEAEDCADEADKALSEVRAQLNDAKAWAEAAGLDETAACLAGFAASPVFVGIERAIQTLRDARRMDSGDEETRMARLHALVNAGYAEDELGFGRAGSPTRNRLAAANVAFRRVLGEVSACSTQKPPAAQGMRLLTAAQALHRSAGLLLRALERAL</sequence>
<evidence type="ECO:0000313" key="3">
    <source>
        <dbReference type="Proteomes" id="UP000715095"/>
    </source>
</evidence>
<accession>A0ABS2DQM6</accession>
<name>A0ABS2DQM6_9BURK</name>
<proteinExistence type="predicted"/>
<dbReference type="Pfam" id="PF04389">
    <property type="entry name" value="Peptidase_M28"/>
    <property type="match status" value="1"/>
</dbReference>
<dbReference type="RefSeq" id="WP_205102119.1">
    <property type="nucleotide sequence ID" value="NZ_JACJJC010000004.1"/>
</dbReference>
<dbReference type="Gene3D" id="3.50.30.30">
    <property type="match status" value="1"/>
</dbReference>
<feature type="domain" description="Peptidase M28" evidence="1">
    <location>
        <begin position="232"/>
        <end position="424"/>
    </location>
</feature>
<organism evidence="2 3">
    <name type="scientific">Sutterella massiliensis</name>
    <dbReference type="NCBI Taxonomy" id="1816689"/>
    <lineage>
        <taxon>Bacteria</taxon>
        <taxon>Pseudomonadati</taxon>
        <taxon>Pseudomonadota</taxon>
        <taxon>Betaproteobacteria</taxon>
        <taxon>Burkholderiales</taxon>
        <taxon>Sutterellaceae</taxon>
        <taxon>Sutterella</taxon>
    </lineage>
</organism>
<keyword evidence="3" id="KW-1185">Reference proteome</keyword>
<protein>
    <submittedName>
        <fullName evidence="2">M28 family peptidase</fullName>
    </submittedName>
</protein>
<evidence type="ECO:0000259" key="1">
    <source>
        <dbReference type="Pfam" id="PF04389"/>
    </source>
</evidence>
<reference evidence="2 3" key="1">
    <citation type="journal article" date="2021" name="Sci. Rep.">
        <title>The distribution of antibiotic resistance genes in chicken gut microbiota commensals.</title>
        <authorList>
            <person name="Juricova H."/>
            <person name="Matiasovicova J."/>
            <person name="Kubasova T."/>
            <person name="Cejkova D."/>
            <person name="Rychlik I."/>
        </authorList>
    </citation>
    <scope>NUCLEOTIDE SEQUENCE [LARGE SCALE GENOMIC DNA]</scope>
    <source>
        <strain evidence="2 3">An829</strain>
    </source>
</reference>
<dbReference type="EMBL" id="JACJJC010000004">
    <property type="protein sequence ID" value="MBM6703649.1"/>
    <property type="molecule type" value="Genomic_DNA"/>
</dbReference>
<gene>
    <name evidence="2" type="ORF">H6A60_03990</name>
</gene>
<dbReference type="InterPro" id="IPR007484">
    <property type="entry name" value="Peptidase_M28"/>
</dbReference>
<dbReference type="SUPFAM" id="SSF53187">
    <property type="entry name" value="Zn-dependent exopeptidases"/>
    <property type="match status" value="1"/>
</dbReference>
<evidence type="ECO:0000313" key="2">
    <source>
        <dbReference type="EMBL" id="MBM6703649.1"/>
    </source>
</evidence>